<reference evidence="1" key="1">
    <citation type="submission" date="2024-09" db="EMBL/GenBank/DDBJ databases">
        <title>Black Yeasts Isolated from many extreme environments.</title>
        <authorList>
            <person name="Coleine C."/>
            <person name="Stajich J.E."/>
            <person name="Selbmann L."/>
        </authorList>
    </citation>
    <scope>NUCLEOTIDE SEQUENCE</scope>
    <source>
        <strain evidence="1">CCFEE 5737</strain>
    </source>
</reference>
<dbReference type="EMBL" id="JAWDJW010001012">
    <property type="protein sequence ID" value="KAK3079635.1"/>
    <property type="molecule type" value="Genomic_DNA"/>
</dbReference>
<protein>
    <submittedName>
        <fullName evidence="1">Uncharacterized protein</fullName>
    </submittedName>
</protein>
<keyword evidence="2" id="KW-1185">Reference proteome</keyword>
<proteinExistence type="predicted"/>
<evidence type="ECO:0000313" key="2">
    <source>
        <dbReference type="Proteomes" id="UP001186974"/>
    </source>
</evidence>
<accession>A0ACC3DSI1</accession>
<dbReference type="Proteomes" id="UP001186974">
    <property type="component" value="Unassembled WGS sequence"/>
</dbReference>
<evidence type="ECO:0000313" key="1">
    <source>
        <dbReference type="EMBL" id="KAK3079635.1"/>
    </source>
</evidence>
<organism evidence="1 2">
    <name type="scientific">Coniosporium uncinatum</name>
    <dbReference type="NCBI Taxonomy" id="93489"/>
    <lineage>
        <taxon>Eukaryota</taxon>
        <taxon>Fungi</taxon>
        <taxon>Dikarya</taxon>
        <taxon>Ascomycota</taxon>
        <taxon>Pezizomycotina</taxon>
        <taxon>Dothideomycetes</taxon>
        <taxon>Dothideomycetes incertae sedis</taxon>
        <taxon>Coniosporium</taxon>
    </lineage>
</organism>
<comment type="caution">
    <text evidence="1">The sequence shown here is derived from an EMBL/GenBank/DDBJ whole genome shotgun (WGS) entry which is preliminary data.</text>
</comment>
<sequence length="74" mass="8058">MTDVPPKPSGVAVKPQVEAAQTQHVAVHTWFIKNVLNYAVDFSKLMSPRGRTGMLGVDVTVEVNGTLVRQGHDM</sequence>
<name>A0ACC3DSI1_9PEZI</name>
<gene>
    <name evidence="1" type="ORF">LTS18_004357</name>
</gene>